<dbReference type="FunFam" id="1.10.510.10:FF:001216">
    <property type="entry name" value="Leucine-rich repeat kinase 2"/>
    <property type="match status" value="1"/>
</dbReference>
<feature type="binding site" evidence="12">
    <location>
        <position position="1904"/>
    </location>
    <ligand>
        <name>ATP</name>
        <dbReference type="ChEBI" id="CHEBI:30616"/>
    </ligand>
</feature>
<dbReference type="InterPro" id="IPR036322">
    <property type="entry name" value="WD40_repeat_dom_sf"/>
</dbReference>
<dbReference type="Gene3D" id="1.10.510.10">
    <property type="entry name" value="Transferase(Phosphotransferase) domain 1"/>
    <property type="match status" value="1"/>
</dbReference>
<dbReference type="PANTHER" id="PTHR48005">
    <property type="entry name" value="LEUCINE RICH REPEAT KINASE 2"/>
    <property type="match status" value="1"/>
</dbReference>
<evidence type="ECO:0000256" key="10">
    <source>
        <dbReference type="ARBA" id="ARBA00047899"/>
    </source>
</evidence>
<evidence type="ECO:0000256" key="12">
    <source>
        <dbReference type="PROSITE-ProRule" id="PRU10141"/>
    </source>
</evidence>
<dbReference type="InterPro" id="IPR027417">
    <property type="entry name" value="P-loop_NTPase"/>
</dbReference>
<dbReference type="PROSITE" id="PS00108">
    <property type="entry name" value="PROTEIN_KINASE_ST"/>
    <property type="match status" value="1"/>
</dbReference>
<dbReference type="InterPro" id="IPR008271">
    <property type="entry name" value="Ser/Thr_kinase_AS"/>
</dbReference>
<keyword evidence="3" id="KW-0433">Leucine-rich repeat</keyword>
<feature type="domain" description="Protein kinase" evidence="14">
    <location>
        <begin position="1877"/>
        <end position="2140"/>
    </location>
</feature>
<dbReference type="InterPro" id="IPR056593">
    <property type="entry name" value="ANK_LRRK2"/>
</dbReference>
<keyword evidence="5" id="KW-0677">Repeat</keyword>
<dbReference type="InterPro" id="IPR000719">
    <property type="entry name" value="Prot_kinase_dom"/>
</dbReference>
<evidence type="ECO:0000256" key="8">
    <source>
        <dbReference type="ARBA" id="ARBA00022840"/>
    </source>
</evidence>
<organism evidence="16 17">
    <name type="scientific">Scomber scombrus</name>
    <name type="common">Atlantic mackerel</name>
    <name type="synonym">Scomber vernalis</name>
    <dbReference type="NCBI Taxonomy" id="13677"/>
    <lineage>
        <taxon>Eukaryota</taxon>
        <taxon>Metazoa</taxon>
        <taxon>Chordata</taxon>
        <taxon>Craniata</taxon>
        <taxon>Vertebrata</taxon>
        <taxon>Euteleostomi</taxon>
        <taxon>Actinopterygii</taxon>
        <taxon>Neopterygii</taxon>
        <taxon>Teleostei</taxon>
        <taxon>Neoteleostei</taxon>
        <taxon>Acanthomorphata</taxon>
        <taxon>Pelagiaria</taxon>
        <taxon>Scombriformes</taxon>
        <taxon>Scombridae</taxon>
        <taxon>Scomber</taxon>
    </lineage>
</organism>
<dbReference type="Gene3D" id="3.30.200.20">
    <property type="entry name" value="Phosphorylase Kinase, domain 1"/>
    <property type="match status" value="1"/>
</dbReference>
<dbReference type="InterPro" id="IPR020859">
    <property type="entry name" value="ROC"/>
</dbReference>
<sequence>MVNQEELEERLKKLLVRLKTPQEDRQLCTLIQIIQDLLFLAHTDCAAELFEDKDVHSPLMVVLSSYISSRGVQQVGWSLLCRLIEICPGTLDQLAKPLKDAKDWEVLGVHQQILKVLSQFSTDCRVTMVGLRALALLLRSDNVPLLVLEEEEDVFGLVVQAMKTFPTSEEVQFQGCGALQLLLETVSDDHLVEFVENQDHAVVLTALQSFPDSPDLLLQAMKVLLPLACPGSNVEILMSGGARCYSVLITAMDAFPEVEELQETACCLFKRFTSESYYNILVLNGVQRVAVRACQTFPDNATLQAAALSCLADLTATIVQNKAVAEQGLEEGEAEENRGKEEVEDMGLGWMEICCIALELHAAEPAVQEAASWAIHNLLLHGAGVNHSEEEQDERTPVHRQLMAAMLLHSSSPSVFKAATCAIATLITHNGKMRSLLLSSGLHVNIVEMMKRHSTSEEVSISACKLLGLLFQGRTASLDELTMAMSQILISMKVHNFQSEVQLEALQASLVFLCPDRSLREHGVSVADPDMADVSLKVLKNQCVVEGAHTLYLEVLNRFISSSTIQKCGLRVLSVLADCSGAVDLLCQQGAIDTVLHTLQMFPQEREIHYWGLTLLNYLVSKKKLSRMIVPVLASVLVTSLIQYREDSEMLLKCFQVSLRMLDACSGAAAELQREDFDRQIFQHLKEDTPDHSNNQLRKSVCLALSKMWCNHELHYSMLEKACKDGDTTMAECLIELGADINRKTQKNSLIYQVCEKGGPLELVELLLSKGAHEQHLRRALAVSVKRGDGPAVIQLLGRLGLDLNNSALCLGGFRLGRLEATWLSPLLAERSRTFSLRYNNSRGMNLAKYIQSFQRPKSTGGPPRSLGDPCLTSGYISDESDDSSFSFVSMDDSMFLNDDMESDGSDSLTGALSPKPHNNSSEELRGSSFKRKGRRRHASAESGQTENEHTEPVHKRYGRTGSNQKLLVTGENSAALPKERERIRLLDLSGNELDSLSCLMDDIFVQQQLGHLFRLDLSHNSLLEFPSALCQNLKSLTRLDLQGNQLQSLPVELLALPSLSMLNVSRNCVGPLLTFDPAVTCPSLRQLNLSFNKITTFPHELGRAMDQLEELFMEGNSITELCTPLCLPEIKLLDVSKNNIENISPDLLTGCPKLETFNASTNKICSLSHLPTKITTVKLANNNFTYVPEAILDLPNLRSVDMRTNSIAVLPVPAFWASSNLRELMFSQNCISTLDLSGSIYKWARLEKLHLSGNKLTEIPPQIGLLEGLTSLDVSRNSGLRSFPDEMGKLSRLWDLPLDGLRLQLDLKLIGSKTKDIVRFLQQRLKKAVPYYRMKLIVVGNAGSGKTTLIQQLMKLKRSQLSSKQTAVGIDVRDWTIRERDKKKMVLNVWDFSGGEEFSGSHPHFLTSRALYLVVYNLSKGACQVDALKPWLFNIKAVAPLSPVILVGTHTDVSEDVQLQACMTKIREELLNHQGFPAIRDYHMVSVLEDSDAMTKLRKAIAREVTSFKIQGQPVMGQLVPDSYVELERRVLQERTRVPPEFPVLRHHELLQLIQESQLQLDEAELPHAIHFLSEAGVLLHFDDPALQLQELYFIDPQWLCNIISQKLTLKSGGFWEHPKGVVQRSVVEKFLFETKCFPKSHLTQFFKLLEKFQIALPFGEDQLLVPSSLPKHRPIIELPHCENSEVIVRLYEMPYFPMDYWSRQISRLLEVSSYLLYGREKVVRPNRIYWRRGVYLSWSPEAYCLVESATMDESPSCFVRITVPSSRKGRVLLGQVVDHIDSLLEEWFPGLLNTDMHGSGEALLKKWAYYSFEDGQERKKMLLEDLFTHFDDDFLLKNPEDDRSTLPISQIAPDLVLSDQPGGTILDSEELEVDLSLENQLGGGGFGTVYRGIYKNEEVAVKIFNKHASELYIYRLLRQELAVLGRLRHPSLVGLLAAGSAPQVLVMELAMRGSLDSLFEHENGSLNRKLQHRIALHVAEGLRYLHSAMIIYRDLKPHNVLLFNLKTDSEIIAKITDYGIAQYCCSMGVRSSEGTPGFRAPEVARGNVIYNQQADVFSFGLLLYDLLTCGERICDGMKFPSEFDEVAVQGKLPDPVKHYGCSPWPGFQALMKDCLRERPQDRPTSAQVFDRLNSGEMLCLMRELVVPRAVNADCFTVSSRSGDGPSSSHKAWLGGGSNSQRTGSVTAVDLDTNTVTTQEIDTSPVLCLLTVQIPNDTHDWLVAGTQSGSLVVMSTLDKSTSHHLQSVTDAVTSLYFHVHARRTQRKNYLLVGTADGILTIYEDSVLKLENGQPVKTLTVGNVNTPVMFLGQSMHSLDSRSLWAGCGTKILSFSADYEVSKSMDTRPNLIFQQQRSLSGEACVSRMVVDQYVYLSKVGAATVEVWDKRSERMVDCIDCAQIIRHDSGCRGRQGSEVELPTEAAPSWARVKALLVQSAATLWIGTRGGHLLLLELSKHQTLQVIAPRCDSIRCIASALIETLNWKNVVLVLGRRLPQDRNQLDEDSVLMVWNSTLPMEVKDLNKHCEKREQITAQMREQIHQD</sequence>
<dbReference type="FunFam" id="3.80.10.10:FF:000110">
    <property type="entry name" value="Leucine-rich repeat serine/threonine-protein kinase 2"/>
    <property type="match status" value="1"/>
</dbReference>
<dbReference type="Gene3D" id="3.30.70.1390">
    <property type="entry name" value="ROC domain from the Parkinson's disease-associated leucine-rich repeat kinase 2"/>
    <property type="match status" value="1"/>
</dbReference>
<evidence type="ECO:0000313" key="17">
    <source>
        <dbReference type="Proteomes" id="UP001314229"/>
    </source>
</evidence>
<dbReference type="InterPro" id="IPR011009">
    <property type="entry name" value="Kinase-like_dom_sf"/>
</dbReference>
<dbReference type="GO" id="GO:0005737">
    <property type="term" value="C:cytoplasm"/>
    <property type="evidence" value="ECO:0007669"/>
    <property type="project" value="UniProtKB-ARBA"/>
</dbReference>
<accession>A0AAV1N5L9</accession>
<evidence type="ECO:0000256" key="4">
    <source>
        <dbReference type="ARBA" id="ARBA00022679"/>
    </source>
</evidence>
<feature type="compositionally biased region" description="Polar residues" evidence="13">
    <location>
        <begin position="906"/>
        <end position="920"/>
    </location>
</feature>
<keyword evidence="4" id="KW-0808">Transferase</keyword>
<dbReference type="Pfam" id="PF00069">
    <property type="entry name" value="Pkinase"/>
    <property type="match status" value="1"/>
</dbReference>
<dbReference type="Pfam" id="PF23745">
    <property type="entry name" value="ANK_LRRK2"/>
    <property type="match status" value="1"/>
</dbReference>
<dbReference type="GO" id="GO:0007154">
    <property type="term" value="P:cell communication"/>
    <property type="evidence" value="ECO:0007669"/>
    <property type="project" value="UniProtKB-ARBA"/>
</dbReference>
<dbReference type="NCBIfam" id="TIGR00231">
    <property type="entry name" value="small_GTP"/>
    <property type="match status" value="1"/>
</dbReference>
<dbReference type="Gene3D" id="2.130.10.10">
    <property type="entry name" value="YVTN repeat-like/Quinoprotein amine dehydrogenase"/>
    <property type="match status" value="1"/>
</dbReference>
<dbReference type="PROSITE" id="PS00107">
    <property type="entry name" value="PROTEIN_KINASE_ATP"/>
    <property type="match status" value="1"/>
</dbReference>
<dbReference type="InterPro" id="IPR051420">
    <property type="entry name" value="Ser_Thr_Kinases_DiverseReg"/>
</dbReference>
<dbReference type="Gene3D" id="1.25.10.10">
    <property type="entry name" value="Leucine-rich Repeat Variant"/>
    <property type="match status" value="2"/>
</dbReference>
<dbReference type="PROSITE" id="PS51450">
    <property type="entry name" value="LRR"/>
    <property type="match status" value="3"/>
</dbReference>
<dbReference type="Pfam" id="PF00560">
    <property type="entry name" value="LRR_1"/>
    <property type="match status" value="1"/>
</dbReference>
<dbReference type="Pfam" id="PF16095">
    <property type="entry name" value="COR-A"/>
    <property type="match status" value="1"/>
</dbReference>
<dbReference type="GO" id="GO:0005525">
    <property type="term" value="F:GTP binding"/>
    <property type="evidence" value="ECO:0007669"/>
    <property type="project" value="UniProtKB-KW"/>
</dbReference>
<reference evidence="16 17" key="1">
    <citation type="submission" date="2024-01" db="EMBL/GenBank/DDBJ databases">
        <authorList>
            <person name="Alioto T."/>
            <person name="Alioto T."/>
            <person name="Gomez Garrido J."/>
        </authorList>
    </citation>
    <scope>NUCLEOTIDE SEQUENCE [LARGE SCALE GENOMIC DNA]</scope>
</reference>
<evidence type="ECO:0000256" key="6">
    <source>
        <dbReference type="ARBA" id="ARBA00022741"/>
    </source>
</evidence>
<evidence type="ECO:0000256" key="3">
    <source>
        <dbReference type="ARBA" id="ARBA00022614"/>
    </source>
</evidence>
<dbReference type="EC" id="2.7.11.1" evidence="1"/>
<dbReference type="Pfam" id="PF13855">
    <property type="entry name" value="LRR_8"/>
    <property type="match status" value="1"/>
</dbReference>
<dbReference type="PANTHER" id="PTHR48005:SF13">
    <property type="entry name" value="SERINE_THREONINE-PROTEIN KINASE DDB_G0278509-RELATED"/>
    <property type="match status" value="1"/>
</dbReference>
<dbReference type="Gene3D" id="3.80.10.10">
    <property type="entry name" value="Ribonuclease Inhibitor"/>
    <property type="match status" value="3"/>
</dbReference>
<evidence type="ECO:0000256" key="11">
    <source>
        <dbReference type="ARBA" id="ARBA00048679"/>
    </source>
</evidence>
<feature type="region of interest" description="Disordered" evidence="13">
    <location>
        <begin position="897"/>
        <end position="974"/>
    </location>
</feature>
<evidence type="ECO:0000259" key="15">
    <source>
        <dbReference type="PROSITE" id="PS51424"/>
    </source>
</evidence>
<evidence type="ECO:0000256" key="1">
    <source>
        <dbReference type="ARBA" id="ARBA00012513"/>
    </source>
</evidence>
<dbReference type="PROSITE" id="PS50011">
    <property type="entry name" value="PROTEIN_KINASE_DOM"/>
    <property type="match status" value="1"/>
</dbReference>
<keyword evidence="7 16" id="KW-0418">Kinase</keyword>
<dbReference type="SUPFAM" id="SSF48371">
    <property type="entry name" value="ARM repeat"/>
    <property type="match status" value="2"/>
</dbReference>
<dbReference type="InterPro" id="IPR056597">
    <property type="entry name" value="ARM_LRRK2"/>
</dbReference>
<comment type="catalytic activity">
    <reaction evidence="10">
        <text>L-threonyl-[protein] + ATP = O-phospho-L-threonyl-[protein] + ADP + H(+)</text>
        <dbReference type="Rhea" id="RHEA:46608"/>
        <dbReference type="Rhea" id="RHEA-COMP:11060"/>
        <dbReference type="Rhea" id="RHEA-COMP:11605"/>
        <dbReference type="ChEBI" id="CHEBI:15378"/>
        <dbReference type="ChEBI" id="CHEBI:30013"/>
        <dbReference type="ChEBI" id="CHEBI:30616"/>
        <dbReference type="ChEBI" id="CHEBI:61977"/>
        <dbReference type="ChEBI" id="CHEBI:456216"/>
        <dbReference type="EC" id="2.7.11.1"/>
    </reaction>
</comment>
<dbReference type="SUPFAM" id="SSF56112">
    <property type="entry name" value="Protein kinase-like (PK-like)"/>
    <property type="match status" value="1"/>
</dbReference>
<comment type="catalytic activity">
    <reaction evidence="11">
        <text>L-seryl-[protein] + ATP = O-phospho-L-seryl-[protein] + ADP + H(+)</text>
        <dbReference type="Rhea" id="RHEA:17989"/>
        <dbReference type="Rhea" id="RHEA-COMP:9863"/>
        <dbReference type="Rhea" id="RHEA-COMP:11604"/>
        <dbReference type="ChEBI" id="CHEBI:15378"/>
        <dbReference type="ChEBI" id="CHEBI:29999"/>
        <dbReference type="ChEBI" id="CHEBI:30616"/>
        <dbReference type="ChEBI" id="CHEBI:83421"/>
        <dbReference type="ChEBI" id="CHEBI:456216"/>
        <dbReference type="EC" id="2.7.11.1"/>
    </reaction>
</comment>
<name>A0AAV1N5L9_SCOSC</name>
<evidence type="ECO:0000256" key="13">
    <source>
        <dbReference type="SAM" id="MobiDB-lite"/>
    </source>
</evidence>
<dbReference type="InterPro" id="IPR005225">
    <property type="entry name" value="Small_GTP-bd"/>
</dbReference>
<evidence type="ECO:0000313" key="16">
    <source>
        <dbReference type="EMBL" id="CAK6954548.1"/>
    </source>
</evidence>
<dbReference type="InterPro" id="IPR015943">
    <property type="entry name" value="WD40/YVTN_repeat-like_dom_sf"/>
</dbReference>
<dbReference type="InterPro" id="IPR003591">
    <property type="entry name" value="Leu-rich_rpt_typical-subtyp"/>
</dbReference>
<dbReference type="SUPFAM" id="SSF50978">
    <property type="entry name" value="WD40 repeat-like"/>
    <property type="match status" value="1"/>
</dbReference>
<feature type="compositionally biased region" description="Polar residues" evidence="13">
    <location>
        <begin position="961"/>
        <end position="973"/>
    </location>
</feature>
<evidence type="ECO:0000256" key="2">
    <source>
        <dbReference type="ARBA" id="ARBA00022527"/>
    </source>
</evidence>
<dbReference type="InterPro" id="IPR056602">
    <property type="entry name" value="Beta-prop_LRRK2"/>
</dbReference>
<dbReference type="SMART" id="SM00220">
    <property type="entry name" value="S_TKc"/>
    <property type="match status" value="1"/>
</dbReference>
<keyword evidence="2" id="KW-0723">Serine/threonine-protein kinase</keyword>
<feature type="compositionally biased region" description="Basic residues" evidence="13">
    <location>
        <begin position="929"/>
        <end position="938"/>
    </location>
</feature>
<keyword evidence="9" id="KW-0342">GTP-binding</keyword>
<dbReference type="InterPro" id="IPR001611">
    <property type="entry name" value="Leu-rich_rpt"/>
</dbReference>
<dbReference type="Pfam" id="PF25497">
    <property type="entry name" value="COR-B"/>
    <property type="match status" value="1"/>
</dbReference>
<dbReference type="InterPro" id="IPR032171">
    <property type="entry name" value="COR-A"/>
</dbReference>
<protein>
    <recommendedName>
        <fullName evidence="1">non-specific serine/threonine protein kinase</fullName>
        <ecNumber evidence="1">2.7.11.1</ecNumber>
    </recommendedName>
</protein>
<dbReference type="SMART" id="SM00364">
    <property type="entry name" value="LRR_BAC"/>
    <property type="match status" value="8"/>
</dbReference>
<dbReference type="Gene3D" id="3.40.50.300">
    <property type="entry name" value="P-loop containing nucleotide triphosphate hydrolases"/>
    <property type="match status" value="1"/>
</dbReference>
<keyword evidence="6 12" id="KW-0547">Nucleotide-binding</keyword>
<dbReference type="InterPro" id="IPR011989">
    <property type="entry name" value="ARM-like"/>
</dbReference>
<dbReference type="PROSITE" id="PS51424">
    <property type="entry name" value="ROC"/>
    <property type="match status" value="1"/>
</dbReference>
<proteinExistence type="predicted"/>
<dbReference type="InterPro" id="IPR002110">
    <property type="entry name" value="Ankyrin_rpt"/>
</dbReference>
<evidence type="ECO:0000259" key="14">
    <source>
        <dbReference type="PROSITE" id="PS50011"/>
    </source>
</evidence>
<dbReference type="GO" id="GO:0005524">
    <property type="term" value="F:ATP binding"/>
    <property type="evidence" value="ECO:0007669"/>
    <property type="project" value="UniProtKB-UniRule"/>
</dbReference>
<comment type="caution">
    <text evidence="16">The sequence shown here is derived from an EMBL/GenBank/DDBJ whole genome shotgun (WGS) entry which is preliminary data.</text>
</comment>
<dbReference type="GO" id="GO:0009966">
    <property type="term" value="P:regulation of signal transduction"/>
    <property type="evidence" value="ECO:0007669"/>
    <property type="project" value="UniProtKB-ARBA"/>
</dbReference>
<dbReference type="SMART" id="SM00369">
    <property type="entry name" value="LRR_TYP"/>
    <property type="match status" value="8"/>
</dbReference>
<evidence type="ECO:0000256" key="7">
    <source>
        <dbReference type="ARBA" id="ARBA00022777"/>
    </source>
</evidence>
<dbReference type="InterPro" id="IPR016024">
    <property type="entry name" value="ARM-type_fold"/>
</dbReference>
<dbReference type="InterPro" id="IPR017441">
    <property type="entry name" value="Protein_kinase_ATP_BS"/>
</dbReference>
<dbReference type="Proteomes" id="UP001314229">
    <property type="component" value="Unassembled WGS sequence"/>
</dbReference>
<dbReference type="EMBL" id="CAWUFR010000017">
    <property type="protein sequence ID" value="CAK6954548.1"/>
    <property type="molecule type" value="Genomic_DNA"/>
</dbReference>
<feature type="region of interest" description="Disordered" evidence="13">
    <location>
        <begin position="855"/>
        <end position="874"/>
    </location>
</feature>
<dbReference type="PRINTS" id="PR00449">
    <property type="entry name" value="RASTRNSFRMNG"/>
</dbReference>
<keyword evidence="17" id="KW-1185">Reference proteome</keyword>
<dbReference type="Pfam" id="PF23748">
    <property type="entry name" value="Beta-prop_LRRK2"/>
    <property type="match status" value="1"/>
</dbReference>
<keyword evidence="8 12" id="KW-0067">ATP-binding</keyword>
<evidence type="ECO:0000256" key="9">
    <source>
        <dbReference type="ARBA" id="ARBA00023134"/>
    </source>
</evidence>
<feature type="domain" description="Roc" evidence="15">
    <location>
        <begin position="1328"/>
        <end position="1509"/>
    </location>
</feature>
<dbReference type="InterPro" id="IPR057263">
    <property type="entry name" value="COR-B"/>
</dbReference>
<dbReference type="FunFam" id="3.40.50.300:FF:000656">
    <property type="entry name" value="Leucine-rich repeat serine/threonine-protein kinase 2"/>
    <property type="match status" value="1"/>
</dbReference>
<dbReference type="SMART" id="SM00248">
    <property type="entry name" value="ANK"/>
    <property type="match status" value="2"/>
</dbReference>
<dbReference type="SUPFAM" id="SSF52540">
    <property type="entry name" value="P-loop containing nucleoside triphosphate hydrolases"/>
    <property type="match status" value="1"/>
</dbReference>
<gene>
    <name evidence="16" type="ORF">FSCOSCO3_A021277</name>
</gene>
<dbReference type="InterPro" id="IPR032675">
    <property type="entry name" value="LRR_dom_sf"/>
</dbReference>
<dbReference type="SUPFAM" id="SSF52058">
    <property type="entry name" value="L domain-like"/>
    <property type="match status" value="1"/>
</dbReference>
<dbReference type="Pfam" id="PF08477">
    <property type="entry name" value="Roc"/>
    <property type="match status" value="1"/>
</dbReference>
<dbReference type="GO" id="GO:0004674">
    <property type="term" value="F:protein serine/threonine kinase activity"/>
    <property type="evidence" value="ECO:0007669"/>
    <property type="project" value="UniProtKB-KW"/>
</dbReference>
<dbReference type="Pfam" id="PF23744">
    <property type="entry name" value="ARM_LRRK2"/>
    <property type="match status" value="1"/>
</dbReference>
<evidence type="ECO:0000256" key="5">
    <source>
        <dbReference type="ARBA" id="ARBA00022737"/>
    </source>
</evidence>